<feature type="compositionally biased region" description="Acidic residues" evidence="1">
    <location>
        <begin position="1"/>
        <end position="12"/>
    </location>
</feature>
<comment type="caution">
    <text evidence="2">The sequence shown here is derived from an EMBL/GenBank/DDBJ whole genome shotgun (WGS) entry which is preliminary data.</text>
</comment>
<keyword evidence="3" id="KW-1185">Reference proteome</keyword>
<evidence type="ECO:0000313" key="2">
    <source>
        <dbReference type="EMBL" id="GMR43633.1"/>
    </source>
</evidence>
<dbReference type="Proteomes" id="UP001328107">
    <property type="component" value="Unassembled WGS sequence"/>
</dbReference>
<protein>
    <submittedName>
        <fullName evidence="2">Uncharacterized protein</fullName>
    </submittedName>
</protein>
<organism evidence="2 3">
    <name type="scientific">Pristionchus mayeri</name>
    <dbReference type="NCBI Taxonomy" id="1317129"/>
    <lineage>
        <taxon>Eukaryota</taxon>
        <taxon>Metazoa</taxon>
        <taxon>Ecdysozoa</taxon>
        <taxon>Nematoda</taxon>
        <taxon>Chromadorea</taxon>
        <taxon>Rhabditida</taxon>
        <taxon>Rhabditina</taxon>
        <taxon>Diplogasteromorpha</taxon>
        <taxon>Diplogasteroidea</taxon>
        <taxon>Neodiplogasteridae</taxon>
        <taxon>Pristionchus</taxon>
    </lineage>
</organism>
<evidence type="ECO:0000256" key="1">
    <source>
        <dbReference type="SAM" id="MobiDB-lite"/>
    </source>
</evidence>
<dbReference type="EMBL" id="BTRK01000003">
    <property type="protein sequence ID" value="GMR43633.1"/>
    <property type="molecule type" value="Genomic_DNA"/>
</dbReference>
<name>A0AAN4ZRU3_9BILA</name>
<feature type="non-terminal residue" evidence="2">
    <location>
        <position position="1"/>
    </location>
</feature>
<dbReference type="AlphaFoldDB" id="A0AAN4ZRU3"/>
<sequence>KEEEQIEDGPSETEEKGKRRRSSRNISKIVKYTVYVEESEEKIVKKRKCESNDKRDKAIPDTPQCVVASCEKHPTTAYGYVMHLITYHETTLKKNGMYILCSCGFKYKYQKSHEMHDKKCTGSVYDIFELDEE</sequence>
<feature type="region of interest" description="Disordered" evidence="1">
    <location>
        <begin position="1"/>
        <end position="23"/>
    </location>
</feature>
<evidence type="ECO:0000313" key="3">
    <source>
        <dbReference type="Proteomes" id="UP001328107"/>
    </source>
</evidence>
<proteinExistence type="predicted"/>
<accession>A0AAN4ZRU3</accession>
<gene>
    <name evidence="2" type="ORF">PMAYCL1PPCAC_13828</name>
</gene>
<reference evidence="3" key="1">
    <citation type="submission" date="2022-10" db="EMBL/GenBank/DDBJ databases">
        <title>Genome assembly of Pristionchus species.</title>
        <authorList>
            <person name="Yoshida K."/>
            <person name="Sommer R.J."/>
        </authorList>
    </citation>
    <scope>NUCLEOTIDE SEQUENCE [LARGE SCALE GENOMIC DNA]</scope>
    <source>
        <strain evidence="3">RS5460</strain>
    </source>
</reference>